<dbReference type="RefSeq" id="WP_255852457.1">
    <property type="nucleotide sequence ID" value="NZ_CP073347.1"/>
</dbReference>
<evidence type="ECO:0000256" key="1">
    <source>
        <dbReference type="ARBA" id="ARBA00005857"/>
    </source>
</evidence>
<dbReference type="PANTHER" id="PTHR16263:SF4">
    <property type="entry name" value="TETRATRICOPEPTIDE REPEAT PROTEIN 38"/>
    <property type="match status" value="1"/>
</dbReference>
<reference evidence="5" key="1">
    <citation type="submission" date="2021-04" db="EMBL/GenBank/DDBJ databases">
        <title>Oceanospirillales bacteria with DddD are important DMSP degraders in coastal seawater.</title>
        <authorList>
            <person name="Liu J."/>
        </authorList>
    </citation>
    <scope>NUCLEOTIDE SEQUENCE</scope>
    <source>
        <strain evidence="5">D13-1</strain>
    </source>
</reference>
<sequence length="441" mass="48949">MLSDLQGNSVSGATTAALELYEGANRAFNIYRGDPIGLIDAAVEAAPDFAMAHILKAYLYGVATEPEATEEARAIVERAKELSLNERERSHIGVLDRLLTGNWTSAALALDAHNINYPLDLVGLQCGHLADFYRACARDLRDRIARVLPRWSPAVPGYSIVLGMYAFGLEECGLYGRAEEAGRQATALEPLDCWAHHAVAHVMEMQGRAEDGVGWMRSREPSWSGEDNFFRVHNWWHLALYHLDLGDVDEALRLYDGPVREDRSQVALDMVDASALLWRLSLLGRDLSDRWQELASAWDQHADGKLYPFNDWHAVMAYLGSGRDQDVERILAALRSASGAVPEVADWARQTGLPLVEGFVAFWRGDYATAAERLHRGRFIVNRFGGSHAQRDIIDWTLTEAAVRAGLTQLAEALVNERRALKPHSQVNRGFLARLASGASH</sequence>
<comment type="similarity">
    <text evidence="1">Belongs to the TTC38 family.</text>
</comment>
<proteinExistence type="inferred from homology"/>
<name>A0ABY5HDX8_9GAMM</name>
<dbReference type="Proteomes" id="UP001058461">
    <property type="component" value="Chromosome"/>
</dbReference>
<dbReference type="InterPro" id="IPR033891">
    <property type="entry name" value="TTC38"/>
</dbReference>
<evidence type="ECO:0000256" key="2">
    <source>
        <dbReference type="ARBA" id="ARBA00019992"/>
    </source>
</evidence>
<dbReference type="PANTHER" id="PTHR16263">
    <property type="entry name" value="TETRATRICOPEPTIDE REPEAT PROTEIN 38"/>
    <property type="match status" value="1"/>
</dbReference>
<dbReference type="CDD" id="cd05804">
    <property type="entry name" value="StaR_like"/>
    <property type="match status" value="1"/>
</dbReference>
<keyword evidence="6" id="KW-1185">Reference proteome</keyword>
<protein>
    <recommendedName>
        <fullName evidence="2">Tetratricopeptide repeat protein 38</fullName>
    </recommendedName>
</protein>
<evidence type="ECO:0000256" key="3">
    <source>
        <dbReference type="ARBA" id="ARBA00022737"/>
    </source>
</evidence>
<evidence type="ECO:0000256" key="4">
    <source>
        <dbReference type="ARBA" id="ARBA00022803"/>
    </source>
</evidence>
<keyword evidence="3" id="KW-0677">Repeat</keyword>
<dbReference type="SUPFAM" id="SSF48452">
    <property type="entry name" value="TPR-like"/>
    <property type="match status" value="1"/>
</dbReference>
<organism evidence="5 6">
    <name type="scientific">Marinobacterium rhizophilum</name>
    <dbReference type="NCBI Taxonomy" id="420402"/>
    <lineage>
        <taxon>Bacteria</taxon>
        <taxon>Pseudomonadati</taxon>
        <taxon>Pseudomonadota</taxon>
        <taxon>Gammaproteobacteria</taxon>
        <taxon>Oceanospirillales</taxon>
        <taxon>Oceanospirillaceae</taxon>
        <taxon>Marinobacterium</taxon>
    </lineage>
</organism>
<evidence type="ECO:0000313" key="5">
    <source>
        <dbReference type="EMBL" id="UTW10418.1"/>
    </source>
</evidence>
<keyword evidence="4" id="KW-0802">TPR repeat</keyword>
<gene>
    <name evidence="5" type="ORF">KDW95_14050</name>
</gene>
<dbReference type="EMBL" id="CP073347">
    <property type="protein sequence ID" value="UTW10418.1"/>
    <property type="molecule type" value="Genomic_DNA"/>
</dbReference>
<dbReference type="InterPro" id="IPR011990">
    <property type="entry name" value="TPR-like_helical_dom_sf"/>
</dbReference>
<evidence type="ECO:0000313" key="6">
    <source>
        <dbReference type="Proteomes" id="UP001058461"/>
    </source>
</evidence>
<accession>A0ABY5HDX8</accession>
<dbReference type="Gene3D" id="1.25.40.10">
    <property type="entry name" value="Tetratricopeptide repeat domain"/>
    <property type="match status" value="1"/>
</dbReference>